<sequence length="468" mass="50146">MKLDFLSSRKGDIPERNSEMKPYIKNTINRIKEGNFSKKEQAALAAVLILAASGTGYGAFIHAPKAQQDALRAALNATPAVAHAQEGDGAAFADEKPTLKETEVEQAVANDIASDPNVEITSEEVVPDGENSGLMNLVVEHSGSTDVLSQYLETLQGVSYKLNIDSVSYNKDPSDVEATSIRLSIPYDIVDNSLSSKTFDTPAPEATAPAAPDTTATPATGTGTATAPSSSSSSTSTWRPVYPSTSRTTTPVAPSTSRTTTPVAPPRTAPSTSHTTTPSTKPAEQAKPQVKPQSETPPKTKDTVNLAPALTTYSAFDCFLSASMDEGMPVVLEPQTDRNVDKAYQILDVKFDTPVRTEGQEAPKRVVIMDTGGFYLPKNGHEFSIDVSDGAKTEGIYSLILADEEGNSKEVLPLRKEDLGDGFYRIFFPLNGMDGTIRVNQLRYTFTDQGGVSEVMAIRNIQILSNEN</sequence>
<feature type="region of interest" description="Disordered" evidence="1">
    <location>
        <begin position="196"/>
        <end position="303"/>
    </location>
</feature>
<dbReference type="Proteomes" id="UP001481872">
    <property type="component" value="Unassembled WGS sequence"/>
</dbReference>
<feature type="compositionally biased region" description="Low complexity" evidence="1">
    <location>
        <begin position="200"/>
        <end position="262"/>
    </location>
</feature>
<reference evidence="2 3" key="1">
    <citation type="submission" date="2024-04" db="EMBL/GenBank/DDBJ databases">
        <title>Human intestinal bacterial collection.</title>
        <authorList>
            <person name="Pauvert C."/>
            <person name="Hitch T.C.A."/>
            <person name="Clavel T."/>
        </authorList>
    </citation>
    <scope>NUCLEOTIDE SEQUENCE [LARGE SCALE GENOMIC DNA]</scope>
    <source>
        <strain evidence="2 3">CLA-SR-H026</strain>
    </source>
</reference>
<protein>
    <submittedName>
        <fullName evidence="2">Uncharacterized protein</fullName>
    </submittedName>
</protein>
<evidence type="ECO:0000256" key="1">
    <source>
        <dbReference type="SAM" id="MobiDB-lite"/>
    </source>
</evidence>
<proteinExistence type="predicted"/>
<evidence type="ECO:0000313" key="2">
    <source>
        <dbReference type="EMBL" id="MEQ3352794.1"/>
    </source>
</evidence>
<dbReference type="RefSeq" id="WP_349053224.1">
    <property type="nucleotide sequence ID" value="NZ_JBBNPS010000001.1"/>
</dbReference>
<dbReference type="EMBL" id="JBBNPS010000001">
    <property type="protein sequence ID" value="MEQ3352794.1"/>
    <property type="molecule type" value="Genomic_DNA"/>
</dbReference>
<name>A0ABV1J3M8_9FIRM</name>
<feature type="compositionally biased region" description="Low complexity" evidence="1">
    <location>
        <begin position="269"/>
        <end position="283"/>
    </location>
</feature>
<comment type="caution">
    <text evidence="2">The sequence shown here is derived from an EMBL/GenBank/DDBJ whole genome shotgun (WGS) entry which is preliminary data.</text>
</comment>
<keyword evidence="3" id="KW-1185">Reference proteome</keyword>
<gene>
    <name evidence="2" type="ORF">AAA081_00545</name>
</gene>
<evidence type="ECO:0000313" key="3">
    <source>
        <dbReference type="Proteomes" id="UP001481872"/>
    </source>
</evidence>
<organism evidence="2 3">
    <name type="scientific">Aedoeadaptatus acetigenes</name>
    <dbReference type="NCBI Taxonomy" id="2981723"/>
    <lineage>
        <taxon>Bacteria</taxon>
        <taxon>Bacillati</taxon>
        <taxon>Bacillota</taxon>
        <taxon>Tissierellia</taxon>
        <taxon>Tissierellales</taxon>
        <taxon>Peptoniphilaceae</taxon>
        <taxon>Aedoeadaptatus</taxon>
    </lineage>
</organism>
<accession>A0ABV1J3M8</accession>